<feature type="modified residue" description="Phosphohistidine" evidence="1">
    <location>
        <position position="36"/>
    </location>
</feature>
<dbReference type="GO" id="GO:0000160">
    <property type="term" value="P:phosphorelay signal transduction system"/>
    <property type="evidence" value="ECO:0007669"/>
    <property type="project" value="InterPro"/>
</dbReference>
<dbReference type="Pfam" id="PF00990">
    <property type="entry name" value="GGDEF"/>
    <property type="match status" value="1"/>
</dbReference>
<feature type="modified residue" description="4-aspartylphosphate" evidence="2">
    <location>
        <position position="465"/>
    </location>
</feature>
<feature type="domain" description="Response regulatory" evidence="3">
    <location>
        <begin position="408"/>
        <end position="532"/>
    </location>
</feature>
<reference evidence="6 7" key="1">
    <citation type="submission" date="2020-08" db="EMBL/GenBank/DDBJ databases">
        <title>Genomic Encyclopedia of Type Strains, Phase IV (KMG-IV): sequencing the most valuable type-strain genomes for metagenomic binning, comparative biology and taxonomic classification.</title>
        <authorList>
            <person name="Goeker M."/>
        </authorList>
    </citation>
    <scope>NUCLEOTIDE SEQUENCE [LARGE SCALE GENOMIC DNA]</scope>
    <source>
        <strain evidence="6 7">DSM 5391</strain>
    </source>
</reference>
<dbReference type="PANTHER" id="PTHR45138">
    <property type="entry name" value="REGULATORY COMPONENTS OF SENSORY TRANSDUCTION SYSTEM"/>
    <property type="match status" value="1"/>
</dbReference>
<dbReference type="PROSITE" id="PS50887">
    <property type="entry name" value="GGDEF"/>
    <property type="match status" value="1"/>
</dbReference>
<dbReference type="PANTHER" id="PTHR45138:SF9">
    <property type="entry name" value="DIGUANYLATE CYCLASE DGCM-RELATED"/>
    <property type="match status" value="1"/>
</dbReference>
<dbReference type="InterPro" id="IPR000160">
    <property type="entry name" value="GGDEF_dom"/>
</dbReference>
<dbReference type="NCBIfam" id="TIGR00254">
    <property type="entry name" value="GGDEF"/>
    <property type="match status" value="1"/>
</dbReference>
<organism evidence="6 7">
    <name type="scientific">Bacillus benzoevorans</name>
    <dbReference type="NCBI Taxonomy" id="1456"/>
    <lineage>
        <taxon>Bacteria</taxon>
        <taxon>Bacillati</taxon>
        <taxon>Bacillota</taxon>
        <taxon>Bacilli</taxon>
        <taxon>Bacillales</taxon>
        <taxon>Bacillaceae</taxon>
        <taxon>Bacillus</taxon>
    </lineage>
</organism>
<dbReference type="Proteomes" id="UP000531594">
    <property type="component" value="Unassembled WGS sequence"/>
</dbReference>
<dbReference type="Gene3D" id="3.40.50.2300">
    <property type="match status" value="2"/>
</dbReference>
<evidence type="ECO:0000313" key="6">
    <source>
        <dbReference type="EMBL" id="MBB6444005.1"/>
    </source>
</evidence>
<name>A0A7X0HQY3_9BACI</name>
<dbReference type="CDD" id="cd01949">
    <property type="entry name" value="GGDEF"/>
    <property type="match status" value="1"/>
</dbReference>
<dbReference type="Pfam" id="PF00072">
    <property type="entry name" value="Response_reg"/>
    <property type="match status" value="2"/>
</dbReference>
<dbReference type="PROSITE" id="PS50894">
    <property type="entry name" value="HPT"/>
    <property type="match status" value="1"/>
</dbReference>
<dbReference type="EMBL" id="JACHGK010000001">
    <property type="protein sequence ID" value="MBB6444005.1"/>
    <property type="molecule type" value="Genomic_DNA"/>
</dbReference>
<protein>
    <submittedName>
        <fullName evidence="6">Diguanylate cyclase (GGDEF)-like protein</fullName>
    </submittedName>
</protein>
<evidence type="ECO:0000256" key="1">
    <source>
        <dbReference type="PROSITE-ProRule" id="PRU00110"/>
    </source>
</evidence>
<dbReference type="GO" id="GO:0052621">
    <property type="term" value="F:diguanylate cyclase activity"/>
    <property type="evidence" value="ECO:0007669"/>
    <property type="project" value="TreeGrafter"/>
</dbReference>
<evidence type="ECO:0000313" key="7">
    <source>
        <dbReference type="Proteomes" id="UP000531594"/>
    </source>
</evidence>
<dbReference type="FunFam" id="3.30.70.270:FF:000001">
    <property type="entry name" value="Diguanylate cyclase domain protein"/>
    <property type="match status" value="1"/>
</dbReference>
<dbReference type="InterPro" id="IPR050469">
    <property type="entry name" value="Diguanylate_Cyclase"/>
</dbReference>
<dbReference type="InterPro" id="IPR036641">
    <property type="entry name" value="HPT_dom_sf"/>
</dbReference>
<comment type="caution">
    <text evidence="6">The sequence shown here is derived from an EMBL/GenBank/DDBJ whole genome shotgun (WGS) entry which is preliminary data.</text>
</comment>
<dbReference type="SUPFAM" id="SSF55073">
    <property type="entry name" value="Nucleotide cyclase"/>
    <property type="match status" value="1"/>
</dbReference>
<dbReference type="SMART" id="SM00267">
    <property type="entry name" value="GGDEF"/>
    <property type="match status" value="1"/>
</dbReference>
<keyword evidence="7" id="KW-1185">Reference proteome</keyword>
<dbReference type="SUPFAM" id="SSF47226">
    <property type="entry name" value="Histidine-containing phosphotransfer domain, HPT domain"/>
    <property type="match status" value="1"/>
</dbReference>
<dbReference type="InterPro" id="IPR008207">
    <property type="entry name" value="Sig_transdc_His_kin_Hpt_dom"/>
</dbReference>
<dbReference type="InterPro" id="IPR011006">
    <property type="entry name" value="CheY-like_superfamily"/>
</dbReference>
<dbReference type="GO" id="GO:0005886">
    <property type="term" value="C:plasma membrane"/>
    <property type="evidence" value="ECO:0007669"/>
    <property type="project" value="TreeGrafter"/>
</dbReference>
<dbReference type="SMART" id="SM00448">
    <property type="entry name" value="REC"/>
    <property type="match status" value="2"/>
</dbReference>
<evidence type="ECO:0000256" key="2">
    <source>
        <dbReference type="PROSITE-ProRule" id="PRU00169"/>
    </source>
</evidence>
<dbReference type="GO" id="GO:0043709">
    <property type="term" value="P:cell adhesion involved in single-species biofilm formation"/>
    <property type="evidence" value="ECO:0007669"/>
    <property type="project" value="TreeGrafter"/>
</dbReference>
<dbReference type="GO" id="GO:1902201">
    <property type="term" value="P:negative regulation of bacterial-type flagellum-dependent cell motility"/>
    <property type="evidence" value="ECO:0007669"/>
    <property type="project" value="TreeGrafter"/>
</dbReference>
<proteinExistence type="predicted"/>
<dbReference type="CDD" id="cd00156">
    <property type="entry name" value="REC"/>
    <property type="match status" value="1"/>
</dbReference>
<evidence type="ECO:0000259" key="5">
    <source>
        <dbReference type="PROSITE" id="PS50894"/>
    </source>
</evidence>
<dbReference type="PROSITE" id="PS50110">
    <property type="entry name" value="RESPONSE_REGULATORY"/>
    <property type="match status" value="2"/>
</dbReference>
<feature type="domain" description="GGDEF" evidence="4">
    <location>
        <begin position="264"/>
        <end position="397"/>
    </location>
</feature>
<dbReference type="InterPro" id="IPR001789">
    <property type="entry name" value="Sig_transdc_resp-reg_receiver"/>
</dbReference>
<evidence type="ECO:0000259" key="3">
    <source>
        <dbReference type="PROSITE" id="PS50110"/>
    </source>
</evidence>
<accession>A0A7X0HQY3</accession>
<evidence type="ECO:0000259" key="4">
    <source>
        <dbReference type="PROSITE" id="PS50887"/>
    </source>
</evidence>
<dbReference type="InterPro" id="IPR043128">
    <property type="entry name" value="Rev_trsase/Diguanyl_cyclase"/>
</dbReference>
<feature type="modified residue" description="4-aspartylphosphate" evidence="2">
    <location>
        <position position="157"/>
    </location>
</feature>
<dbReference type="Gene3D" id="3.30.70.270">
    <property type="match status" value="1"/>
</dbReference>
<dbReference type="AlphaFoldDB" id="A0A7X0HQY3"/>
<dbReference type="InterPro" id="IPR029787">
    <property type="entry name" value="Nucleotide_cyclase"/>
</dbReference>
<keyword evidence="2" id="KW-0597">Phosphoprotein</keyword>
<sequence length="536" mass="61894">MEKYQQHLLKNIRSQLNIWMEEKEHISHDDVYRFLHSIAGTAGTIGMSEMSSIAKDLMGQMKTLEVKDWTIKEIQDFILTLLSHCYEYSNNSVECNAAEQHVKDGQPFILVVDDETSMLMFLKEELEKYGWIVMVVSDPVKAISAFYDMRPDCVIIDIHMQKKDGFELLAFLKEKLKQWLIPTVMISIDNSKSNRMKTFELGADDFIAKPFEIDELYVRVKRHIERKKLIDNLILTDELTRVYNRKYTGFAYDTMCSSIGRRDESFCLAVLDLDHFKIVNDSYGHLTGDIVLKEFAAMLSNQCRSGDIVIRYGGEEFLLFMERVSAPQGKEILDRLLQDFQSHSFSIGEDSFTCTFSAGIVEVNRANDSLNYWIKLADDALYKAKSLGRKQIQISESNKKIIHKKPLRIAIIDDDPIIRTILEDSFSRMTNELKFALNVKTFRGGAEFLGAQWSYSNENYMVVLDGIMPEMDGLEVLQSLRATTRQNQYKVMMLTSRNSEKDIARALELGADDYVTKPFKMTELEARISYLCKRMK</sequence>
<dbReference type="RefSeq" id="WP_184522597.1">
    <property type="nucleotide sequence ID" value="NZ_JACHGK010000001.1"/>
</dbReference>
<feature type="domain" description="HPt" evidence="5">
    <location>
        <begin position="1"/>
        <end position="92"/>
    </location>
</feature>
<feature type="domain" description="Response regulatory" evidence="3">
    <location>
        <begin position="108"/>
        <end position="224"/>
    </location>
</feature>
<gene>
    <name evidence="6" type="ORF">HNR53_000593</name>
</gene>
<dbReference type="SUPFAM" id="SSF52172">
    <property type="entry name" value="CheY-like"/>
    <property type="match status" value="2"/>
</dbReference>